<dbReference type="RefSeq" id="WP_082905003.1">
    <property type="nucleotide sequence ID" value="NZ_CP014639.1"/>
</dbReference>
<accession>A0A1A9HUL3</accession>
<feature type="region of interest" description="Disordered" evidence="1">
    <location>
        <begin position="19"/>
        <end position="44"/>
    </location>
</feature>
<name>A0A1A9HUL3_9CHLA</name>
<feature type="transmembrane region" description="Helical" evidence="2">
    <location>
        <begin position="423"/>
        <end position="441"/>
    </location>
</feature>
<keyword evidence="2" id="KW-0812">Transmembrane</keyword>
<evidence type="ECO:0008006" key="5">
    <source>
        <dbReference type="Google" id="ProtNLM"/>
    </source>
</evidence>
<evidence type="ECO:0000313" key="4">
    <source>
        <dbReference type="Proteomes" id="UP000078162"/>
    </source>
</evidence>
<dbReference type="Pfam" id="PF05095">
    <property type="entry name" value="DUF687"/>
    <property type="match status" value="1"/>
</dbReference>
<keyword evidence="4" id="KW-1185">Reference proteome</keyword>
<dbReference type="KEGG" id="csaz:Cs308_0509"/>
<evidence type="ECO:0000313" key="3">
    <source>
        <dbReference type="EMBL" id="ANH78679.1"/>
    </source>
</evidence>
<organism evidence="3 4">
    <name type="scientific">Candidatus Chlamydia sanziniae</name>
    <dbReference type="NCBI Taxonomy" id="1806891"/>
    <lineage>
        <taxon>Bacteria</taxon>
        <taxon>Pseudomonadati</taxon>
        <taxon>Chlamydiota</taxon>
        <taxon>Chlamydiia</taxon>
        <taxon>Chlamydiales</taxon>
        <taxon>Chlamydiaceae</taxon>
        <taxon>Chlamydia/Chlamydophila group</taxon>
        <taxon>Chlamydia</taxon>
    </lineage>
</organism>
<dbReference type="PATRIC" id="fig|1806891.3.peg.501"/>
<dbReference type="Proteomes" id="UP000078162">
    <property type="component" value="Chromosome"/>
</dbReference>
<feature type="transmembrane region" description="Helical" evidence="2">
    <location>
        <begin position="461"/>
        <end position="483"/>
    </location>
</feature>
<keyword evidence="2" id="KW-1133">Transmembrane helix</keyword>
<keyword evidence="2" id="KW-0472">Membrane</keyword>
<proteinExistence type="predicted"/>
<dbReference type="AlphaFoldDB" id="A0A1A9HUL3"/>
<evidence type="ECO:0000256" key="2">
    <source>
        <dbReference type="SAM" id="Phobius"/>
    </source>
</evidence>
<feature type="transmembrane region" description="Helical" evidence="2">
    <location>
        <begin position="593"/>
        <end position="614"/>
    </location>
</feature>
<sequence>MSTPIQNSSLSDKYCSNLSREYSIDESPESRQQTNEIPTELNQSNDLLSLTRIDTTRASTSDSEDTISVSSPVPQAPIFHAIYNSNVSTPVSTPLVGIGYINGSQSGYFDTQNEALYLSQLLGGREVIVVQNRGGGVACPLFCQTQIENSPMCRALLDIWEEFFTTHPEGSIFMQYFFGNGAIYIRASLCQTPYVNSIVLVGICPSVYPEHHRALYYRVLGDLPSRMDCQGFLRSGVVTLPYSSGSFGIFWISFRDPAFSFAILNAFMQTAGVSVVSQRMAGSPVSESMEMVPLRTSFQEMPQEEESVVGIVGYEMGGVSLVRTSSPNIFTRIHTWLHTEVTVADLEENPLPPDNILDRLTELAVIIVRISDAVSIIWFFSLVDTIWNASSIAVCMVFFGFDGVCSCFLMLTNPHSRRERFRNLRIIALFYRSLGAGMNALDLINNLRLAARPTVTPCTAALYGVTSIFGWTLLAQDILTYVFPGIRDAFYRCCFRWRSSTFEQARVQNIRERVVVLRQNQEAFYDVSSIINIVIYGIFFALVGIATTFGGLEISPSCRFDSTTNETDNIFLESNVTFTEALLSGRVYAVSQVTHMIFCFVSMVFYIGSLFRILRSNY</sequence>
<dbReference type="InterPro" id="IPR007787">
    <property type="entry name" value="DUF687"/>
</dbReference>
<feature type="compositionally biased region" description="Polar residues" evidence="1">
    <location>
        <begin position="30"/>
        <end position="44"/>
    </location>
</feature>
<feature type="transmembrane region" description="Helical" evidence="2">
    <location>
        <begin position="386"/>
        <end position="411"/>
    </location>
</feature>
<reference evidence="3 4" key="1">
    <citation type="submission" date="2016-03" db="EMBL/GenBank/DDBJ databases">
        <title>Culture-independent genomics supports pathogen discovery for uncultivable bacteria within the genus Chlamydia.</title>
        <authorList>
            <person name="Taylor-Brown A."/>
            <person name="Bachmann N.L."/>
            <person name="Borel N."/>
            <person name="Polkinghorne A."/>
        </authorList>
    </citation>
    <scope>NUCLEOTIDE SEQUENCE [LARGE SCALE GENOMIC DNA]</scope>
    <source>
        <strain evidence="3 4">2742-308</strain>
    </source>
</reference>
<evidence type="ECO:0000256" key="1">
    <source>
        <dbReference type="SAM" id="MobiDB-lite"/>
    </source>
</evidence>
<dbReference type="EMBL" id="CP014639">
    <property type="protein sequence ID" value="ANH78679.1"/>
    <property type="molecule type" value="Genomic_DNA"/>
</dbReference>
<feature type="transmembrane region" description="Helical" evidence="2">
    <location>
        <begin position="523"/>
        <end position="546"/>
    </location>
</feature>
<protein>
    <recommendedName>
        <fullName evidence="5">Transmembrane protein</fullName>
    </recommendedName>
</protein>
<gene>
    <name evidence="3" type="ORF">Cs308_0509</name>
</gene>
<dbReference type="OrthoDB" id="17560at2"/>